<reference evidence="6" key="2">
    <citation type="submission" date="2010-04" db="EMBL/GenBank/DDBJ databases">
        <authorList>
            <person name="Buell R."/>
            <person name="Hamilton J."/>
            <person name="Hostetler J."/>
        </authorList>
    </citation>
    <scope>NUCLEOTIDE SEQUENCE [LARGE SCALE GENOMIC DNA]</scope>
    <source>
        <strain evidence="6">DAOM:BR144</strain>
    </source>
</reference>
<dbReference type="OMA" id="NVTPDWQ"/>
<accession>K3WD53</accession>
<dbReference type="EnsemblProtists" id="PYU1_T002894">
    <property type="protein sequence ID" value="PYU1_T002894"/>
    <property type="gene ID" value="PYU1_G002891"/>
</dbReference>
<dbReference type="VEuPathDB" id="FungiDB:PYU1_G002891"/>
<sequence length="1725" mass="190783">MALGDGECVALVAAQIANAWCRWRLRADRSAVGAVVSVPAAAHTNQQSADEEAQYELVAMGLVATLSDAQLQQLLYDDGSAILALVLPLHEAFANDPRRFHFTLVVLAKLVAQALESDAPLLSMTSVLRWAGFVDKLLLPLLRFQRYTRVHKVALALLTQVAAVDTQVIEPLATQVHAILVNKAAEETTTSVDSVVDEEDDQSISFASLGAVLQLLLEQSSTTEAPRRRSVLLSQVQQICAHAIARFRTAPRFLRAVTNQLVPVLLCAESENESVTMPQQLSRIALDAWQHDANEDEARHTTTSTSEPVTNLMYLLCRLVPQDPTLIQDRKLQDLVVFALAHVDPLLRKQGMYVLKIAFAHFASVVDDDQNKADVVVLDTWQSFITASDVIHMHHEQHLIEQVWPQVAYLVQSSLVAYDVKQGDNRDAKPTTWPVPFSFVWVQTLLVRVFSHENPIVRRLFLANFMETCLASWTAVHEATAVKQADRMDAERTSSSSSSILCSASFRAFVFAFLMPACNDPLMYKTSTKDAFQNVISRFLASFLSSQLRYDAMTNDKNVSATSGLLNAYVTAIDRAIFGPTMVSHSPEALLSMLTVFEDTQLHASVKKIYTASANGGAVLLNEDAIETLRFVVQAHVMRSFPQSIRVKTLQALAHALTGGFTDAAVHSLYSIAKIVSVFPVANLIGSDGSAFLSIHRWLHHAQQRNSGDAVSSTTVFTSSLAHALAVYLSKATSHHHQQQQPQLSAEQLSRLLLFTAEVANAGGSSPVHVDLRTPLGHAAAFLQDKDIDSDKLLNLVATFEDDVQQVLALAKPKRVQAYVQVAFTPLSVYAADSAVFSSKALFAAGMRASTEWLSSLQDDAYDDADDDVDHLDGEDDKHTLVSAAARVVTQMATYHMEQHGDIEFMDVLNAFCTSLTQTIAPRDDVSASDQTLALRYLAVVCENAAALDALDALHGETMLPCLLVAQLRRPRIGKGNAHFTRCTMDFFTNRWRVLHHVLRATSFVPTALLEQVFTGCLEAMATIGDDAHVLYEMVQVLSLVLAQLASTFVSSASPTTSQEPTRRVEELFQEVWGAYTECRSKPDVLTRAVVQCLFQPAFLRAPQLSAGGSNALLKRWFHRFLTFGEAHRPNVVFHLTCRLMQIWRAMPQTALWFVDEIVVLLLYKEPLIDEKEQLTVATSTDEDEDAGDDHETPSAGAGGLRAKNKFVRLVVLSFLDEISVDTSASESSDEHTLVQQLIAKLLALNAQEEWKKQHMINSDGFGKKIRCWQALCVLSKHVHSGSIEAVSDGLWQAFVFPHLPAMRFYMEIFAMRMIMRFPQVTIQGHVVPLLQNCNLIPQVGASLLVVAGYAVSHHVHLESDPKLCDALLHAMLPWLNSSHGHTRTLVQFMLTTLLPQYLHQQQHATSKSGDLRFLTETASFLSRNKEMKRLYRRQANQLAKFRPEFECSLLGVLSSSQLNEFLELFPKDDVLLFTTQFKRTMNELYAQFQRENFEEDTSTTTHTTSSNRSNGYTPLPAADAATRLMNVQRKIDTSATSILLDDSALPAAITGAGDATNIRNKTRQQVILCASLVDKIPNLAGLARTCEIFNASKLIVPNLRACEDDEMFATISVTANKWMPMEQVRPDNGELAAALLAWKRQGFTIVAVEQTASSVCLSSYAFPDKIVIVLGKEKEGIPVDILQLVDVCVEIPQFGLIRSLNVHVSGAILLWAYTQQRIISGVSQ</sequence>
<dbReference type="EMBL" id="GL376628">
    <property type="status" value="NOT_ANNOTATED_CDS"/>
    <property type="molecule type" value="Genomic_DNA"/>
</dbReference>
<evidence type="ECO:0000256" key="2">
    <source>
        <dbReference type="ARBA" id="ARBA00022679"/>
    </source>
</evidence>
<feature type="domain" description="tRNA/rRNA methyltransferase SpoU type" evidence="4">
    <location>
        <begin position="1568"/>
        <end position="1712"/>
    </location>
</feature>
<evidence type="ECO:0000313" key="5">
    <source>
        <dbReference type="EnsemblProtists" id="PYU1_T002894"/>
    </source>
</evidence>
<dbReference type="InterPro" id="IPR029028">
    <property type="entry name" value="Alpha/beta_knot_MTases"/>
</dbReference>
<dbReference type="InParanoid" id="K3WD53"/>
<dbReference type="GO" id="GO:0016423">
    <property type="term" value="F:tRNA (guanine) methyltransferase activity"/>
    <property type="evidence" value="ECO:0007669"/>
    <property type="project" value="InterPro"/>
</dbReference>
<dbReference type="GO" id="GO:0003723">
    <property type="term" value="F:RNA binding"/>
    <property type="evidence" value="ECO:0007669"/>
    <property type="project" value="InterPro"/>
</dbReference>
<dbReference type="STRING" id="431595.K3WD53"/>
<dbReference type="eggNOG" id="KOG0839">
    <property type="taxonomic scope" value="Eukaryota"/>
</dbReference>
<dbReference type="Gene3D" id="3.40.1280.10">
    <property type="match status" value="1"/>
</dbReference>
<reference evidence="5" key="3">
    <citation type="submission" date="2015-02" db="UniProtKB">
        <authorList>
            <consortium name="EnsemblProtists"/>
        </authorList>
    </citation>
    <scope>IDENTIFICATION</scope>
    <source>
        <strain evidence="5">DAOM BR144</strain>
    </source>
</reference>
<reference evidence="6" key="1">
    <citation type="journal article" date="2010" name="Genome Biol.">
        <title>Genome sequence of the necrotrophic plant pathogen Pythium ultimum reveals original pathogenicity mechanisms and effector repertoire.</title>
        <authorList>
            <person name="Levesque C.A."/>
            <person name="Brouwer H."/>
            <person name="Cano L."/>
            <person name="Hamilton J.P."/>
            <person name="Holt C."/>
            <person name="Huitema E."/>
            <person name="Raffaele S."/>
            <person name="Robideau G.P."/>
            <person name="Thines M."/>
            <person name="Win J."/>
            <person name="Zerillo M.M."/>
            <person name="Beakes G.W."/>
            <person name="Boore J.L."/>
            <person name="Busam D."/>
            <person name="Dumas B."/>
            <person name="Ferriera S."/>
            <person name="Fuerstenberg S.I."/>
            <person name="Gachon C.M."/>
            <person name="Gaulin E."/>
            <person name="Govers F."/>
            <person name="Grenville-Briggs L."/>
            <person name="Horner N."/>
            <person name="Hostetler J."/>
            <person name="Jiang R.H."/>
            <person name="Johnson J."/>
            <person name="Krajaejun T."/>
            <person name="Lin H."/>
            <person name="Meijer H.J."/>
            <person name="Moore B."/>
            <person name="Morris P."/>
            <person name="Phuntmart V."/>
            <person name="Puiu D."/>
            <person name="Shetty J."/>
            <person name="Stajich J.E."/>
            <person name="Tripathy S."/>
            <person name="Wawra S."/>
            <person name="van West P."/>
            <person name="Whitty B.R."/>
            <person name="Coutinho P.M."/>
            <person name="Henrissat B."/>
            <person name="Martin F."/>
            <person name="Thomas P.D."/>
            <person name="Tyler B.M."/>
            <person name="De Vries R.P."/>
            <person name="Kamoun S."/>
            <person name="Yandell M."/>
            <person name="Tisserat N."/>
            <person name="Buell C.R."/>
        </authorList>
    </citation>
    <scope>NUCLEOTIDE SEQUENCE</scope>
    <source>
        <strain evidence="6">DAOM:BR144</strain>
    </source>
</reference>
<name>K3WD53_GLOUD</name>
<evidence type="ECO:0000256" key="1">
    <source>
        <dbReference type="ARBA" id="ARBA00022603"/>
    </source>
</evidence>
<dbReference type="SUPFAM" id="SSF75217">
    <property type="entry name" value="alpha/beta knot"/>
    <property type="match status" value="1"/>
</dbReference>
<dbReference type="SUPFAM" id="SSF48371">
    <property type="entry name" value="ARM repeat"/>
    <property type="match status" value="1"/>
</dbReference>
<proteinExistence type="predicted"/>
<evidence type="ECO:0000256" key="3">
    <source>
        <dbReference type="SAM" id="MobiDB-lite"/>
    </source>
</evidence>
<dbReference type="InterPro" id="IPR045330">
    <property type="entry name" value="TRM3/TARBP1"/>
</dbReference>
<protein>
    <recommendedName>
        <fullName evidence="4">tRNA/rRNA methyltransferase SpoU type domain-containing protein</fullName>
    </recommendedName>
</protein>
<dbReference type="Proteomes" id="UP000019132">
    <property type="component" value="Unassembled WGS sequence"/>
</dbReference>
<dbReference type="InterPro" id="IPR001537">
    <property type="entry name" value="SpoU_MeTrfase"/>
</dbReference>
<feature type="region of interest" description="Disordered" evidence="3">
    <location>
        <begin position="1179"/>
        <end position="1199"/>
    </location>
</feature>
<dbReference type="PANTHER" id="PTHR12029:SF11">
    <property type="entry name" value="METHYLTRANSFERASE TARBP1-RELATED"/>
    <property type="match status" value="1"/>
</dbReference>
<organism evidence="5 6">
    <name type="scientific">Globisporangium ultimum (strain ATCC 200006 / CBS 805.95 / DAOM BR144)</name>
    <name type="common">Pythium ultimum</name>
    <dbReference type="NCBI Taxonomy" id="431595"/>
    <lineage>
        <taxon>Eukaryota</taxon>
        <taxon>Sar</taxon>
        <taxon>Stramenopiles</taxon>
        <taxon>Oomycota</taxon>
        <taxon>Peronosporomycetes</taxon>
        <taxon>Pythiales</taxon>
        <taxon>Pythiaceae</taxon>
        <taxon>Globisporangium</taxon>
    </lineage>
</organism>
<dbReference type="HOGENOM" id="CLU_002618_0_0_1"/>
<dbReference type="InterPro" id="IPR016024">
    <property type="entry name" value="ARM-type_fold"/>
</dbReference>
<dbReference type="InterPro" id="IPR044748">
    <property type="entry name" value="Trm3/TARBP1_C"/>
</dbReference>
<evidence type="ECO:0000259" key="4">
    <source>
        <dbReference type="Pfam" id="PF00588"/>
    </source>
</evidence>
<keyword evidence="2" id="KW-0808">Transferase</keyword>
<dbReference type="Pfam" id="PF00588">
    <property type="entry name" value="SpoU_methylase"/>
    <property type="match status" value="1"/>
</dbReference>
<keyword evidence="1" id="KW-0489">Methyltransferase</keyword>
<dbReference type="InterPro" id="IPR029026">
    <property type="entry name" value="tRNA_m1G_MTases_N"/>
</dbReference>
<dbReference type="GO" id="GO:0030488">
    <property type="term" value="P:tRNA methylation"/>
    <property type="evidence" value="ECO:0007669"/>
    <property type="project" value="InterPro"/>
</dbReference>
<feature type="region of interest" description="Disordered" evidence="3">
    <location>
        <begin position="1493"/>
        <end position="1514"/>
    </location>
</feature>
<dbReference type="CDD" id="cd18091">
    <property type="entry name" value="SpoU-like_TRM3-like"/>
    <property type="match status" value="1"/>
</dbReference>
<keyword evidence="6" id="KW-1185">Reference proteome</keyword>
<evidence type="ECO:0000313" key="6">
    <source>
        <dbReference type="Proteomes" id="UP000019132"/>
    </source>
</evidence>
<dbReference type="PANTHER" id="PTHR12029">
    <property type="entry name" value="RNA METHYLTRANSFERASE"/>
    <property type="match status" value="1"/>
</dbReference>